<feature type="compositionally biased region" description="Basic and acidic residues" evidence="1">
    <location>
        <begin position="215"/>
        <end position="233"/>
    </location>
</feature>
<comment type="caution">
    <text evidence="2">The sequence shown here is derived from an EMBL/GenBank/DDBJ whole genome shotgun (WGS) entry which is preliminary data.</text>
</comment>
<dbReference type="AlphaFoldDB" id="A0A1G4AWT4"/>
<feature type="compositionally biased region" description="Basic and acidic residues" evidence="1">
    <location>
        <begin position="188"/>
        <end position="200"/>
    </location>
</feature>
<evidence type="ECO:0000256" key="1">
    <source>
        <dbReference type="SAM" id="MobiDB-lite"/>
    </source>
</evidence>
<feature type="region of interest" description="Disordered" evidence="1">
    <location>
        <begin position="184"/>
        <end position="233"/>
    </location>
</feature>
<reference evidence="2 3" key="1">
    <citation type="submission" date="2016-09" db="EMBL/GenBank/DDBJ databases">
        <authorList>
            <person name="Capua I."/>
            <person name="De Benedictis P."/>
            <person name="Joannis T."/>
            <person name="Lombin L.H."/>
            <person name="Cattoli G."/>
        </authorList>
    </citation>
    <scope>NUCLEOTIDE SEQUENCE [LARGE SCALE GENOMIC DNA]</scope>
    <source>
        <strain evidence="2 3">IMI 309357</strain>
    </source>
</reference>
<keyword evidence="3" id="KW-1185">Reference proteome</keyword>
<dbReference type="OrthoDB" id="5409271at2759"/>
<dbReference type="GeneID" id="34564210"/>
<proteinExistence type="predicted"/>
<sequence length="233" mass="25825">MMVSATQGLQTQRFAMLSGLHALTIPKDIDSWRQSQHPAYSPQAQPRIFENITSQIVRQDAIHSSQCIQRSTQFPRDSISDPDAEEEDEDSPPISLSISTRIDVISDGNLIALPCSPAGQANFIAKAIVDAIYERDWAVGCPLIDENGRPRPLKLEVDASITVKGSSNVIGTESVITEFIRRGAHTQEQPHSRQPRRESAHSAVSLPSPIRRRRASELDAPEHPVHKRARSEE</sequence>
<organism evidence="2 3">
    <name type="scientific">Colletotrichum orchidophilum</name>
    <dbReference type="NCBI Taxonomy" id="1209926"/>
    <lineage>
        <taxon>Eukaryota</taxon>
        <taxon>Fungi</taxon>
        <taxon>Dikarya</taxon>
        <taxon>Ascomycota</taxon>
        <taxon>Pezizomycotina</taxon>
        <taxon>Sordariomycetes</taxon>
        <taxon>Hypocreomycetidae</taxon>
        <taxon>Glomerellales</taxon>
        <taxon>Glomerellaceae</taxon>
        <taxon>Colletotrichum</taxon>
    </lineage>
</organism>
<feature type="compositionally biased region" description="Acidic residues" evidence="1">
    <location>
        <begin position="80"/>
        <end position="91"/>
    </location>
</feature>
<gene>
    <name evidence="2" type="ORF">CORC01_11074</name>
</gene>
<accession>A0A1G4AWT4</accession>
<dbReference type="RefSeq" id="XP_022470740.1">
    <property type="nucleotide sequence ID" value="XM_022622700.1"/>
</dbReference>
<name>A0A1G4AWT4_9PEZI</name>
<dbReference type="Proteomes" id="UP000176998">
    <property type="component" value="Unassembled WGS sequence"/>
</dbReference>
<evidence type="ECO:0000313" key="2">
    <source>
        <dbReference type="EMBL" id="OHE93575.1"/>
    </source>
</evidence>
<protein>
    <submittedName>
        <fullName evidence="2">Uncharacterized protein</fullName>
    </submittedName>
</protein>
<evidence type="ECO:0000313" key="3">
    <source>
        <dbReference type="Proteomes" id="UP000176998"/>
    </source>
</evidence>
<feature type="region of interest" description="Disordered" evidence="1">
    <location>
        <begin position="70"/>
        <end position="94"/>
    </location>
</feature>
<dbReference type="EMBL" id="MJBS01000116">
    <property type="protein sequence ID" value="OHE93575.1"/>
    <property type="molecule type" value="Genomic_DNA"/>
</dbReference>